<evidence type="ECO:0000313" key="1">
    <source>
        <dbReference type="EMBL" id="SEU01895.1"/>
    </source>
</evidence>
<dbReference type="STRING" id="460384.SAMN05216313_12473"/>
<reference evidence="2" key="1">
    <citation type="submission" date="2016-10" db="EMBL/GenBank/DDBJ databases">
        <authorList>
            <person name="Varghese N."/>
            <person name="Submissions S."/>
        </authorList>
    </citation>
    <scope>NUCLEOTIDE SEQUENCE [LARGE SCALE GENOMIC DNA]</scope>
    <source>
        <strain evidence="2">NLAE-zl-G277</strain>
    </source>
</reference>
<dbReference type="AlphaFoldDB" id="A0A1I0IXL6"/>
<dbReference type="Proteomes" id="UP000198508">
    <property type="component" value="Unassembled WGS sequence"/>
</dbReference>
<evidence type="ECO:0000313" key="2">
    <source>
        <dbReference type="Proteomes" id="UP000198508"/>
    </source>
</evidence>
<protein>
    <submittedName>
        <fullName evidence="1">Putative baseplate assembly protein</fullName>
    </submittedName>
</protein>
<dbReference type="EMBL" id="FOIM01000024">
    <property type="protein sequence ID" value="SEU01895.1"/>
    <property type="molecule type" value="Genomic_DNA"/>
</dbReference>
<dbReference type="RefSeq" id="WP_092367906.1">
    <property type="nucleotide sequence ID" value="NZ_FOIM01000024.1"/>
</dbReference>
<sequence>MGTVVSADSGEEENGIIQYETVDDMYVTPARLEAVYQTCDNLDYVGCAWDGTREAGEIPVFSRQPGNLQQHLLYLSHETVLDIRHNGEICLEFLGDQGRECGDKILEALARPDQAVFEYGTRDGFLPFDRCFVRDQTVICQKGEGQPAFETAEIGGLTSFWIRLRALNIKLLKQMPVSRIYLRSRGSGIEPDTVYGNGAECSLARYFPFGESLSPYSEVYFGSDEVLGKRGARIELSFGIDFIKIPLEMKRDMVEWDWVMRRSDFKPDLEYDITIDAVIWEYFNGSGWARLFSDNTGGDVFSVKNGTMGQYRTLSFLCPTDMSPILVNARESCYVRARILKVNNLYKTLGNYIVPLLSGTMLSYRYDGRFAAPREIVMVNNLEELVLRGGDVFRSPLYPFRQTGWDRPALYLGFGAPVSGGPVKLFMQVKNPADRKDGLLAWEYRTGGKWKPLNPADETEAFSKTGIVTMAGAWDMERARLFGRELFWIRICDVNGCYEAEGEGNSPILSGIFENTTKVVNVDRRETEYFTMTAYQENTRFNLSGVNIWELEVRVDESSSLSERELEQLRRMDRVRIVRDDTGMVANAWVRWDAVEDFMDSSAADRHYTYNPTEGYILFGSGRRGRIPPVSGEPNIQARYVSGGGSRGNVAAGRINKLNRAIGFISEVANPEELTGGSDKETLREALNRSAAAVRTQKKAVTLRDYEELAMLASREIRQVKCFSGLDGRGEPMAGAVTLVILPQNDREGQTRFPRIKHDVFRYMRDKISGSLLAERKFLIAEPVYVRMQVRVEAAVRDFNQIFRARRGILQALKRFFQPDGREGQWQIGDLPDNMQIRNAVNGVEDVSCIRKVFVSMYVLQNGRWAEIDRVANRKFAYPIGGEHEIIITVE</sequence>
<name>A0A1I0IXL6_9FIRM</name>
<gene>
    <name evidence="1" type="ORF">SAMN05216313_12473</name>
</gene>
<keyword evidence="2" id="KW-1185">Reference proteome</keyword>
<organism evidence="1 2">
    <name type="scientific">Enterocloster lavalensis</name>
    <dbReference type="NCBI Taxonomy" id="460384"/>
    <lineage>
        <taxon>Bacteria</taxon>
        <taxon>Bacillati</taxon>
        <taxon>Bacillota</taxon>
        <taxon>Clostridia</taxon>
        <taxon>Lachnospirales</taxon>
        <taxon>Lachnospiraceae</taxon>
        <taxon>Enterocloster</taxon>
    </lineage>
</organism>
<proteinExistence type="predicted"/>
<accession>A0A1I0IXL6</accession>